<keyword evidence="2" id="KW-1185">Reference proteome</keyword>
<dbReference type="Proteomes" id="UP000318336">
    <property type="component" value="Unassembled WGS sequence"/>
</dbReference>
<comment type="caution">
    <text evidence="1">The sequence shown here is derived from an EMBL/GenBank/DDBJ whole genome shotgun (WGS) entry which is preliminary data.</text>
</comment>
<dbReference type="AlphaFoldDB" id="A0A542XBR0"/>
<sequence>MSANTESVVGWRFDLITGAGWVTNPTTDDPRPEMNIHEVAWYYRARAICPRSDHRPPHPGCYCGYHAVTDLAALGGWDFLADAERHIRTRRRWDVALAVTRVRLVGDILPGADPRDPETTVRGHRLQVLGPVLTHGSANLVRLWHCNLGLEVRQVRNVVETCRRRAGEPDGWWRDYDTWDHVRSCSRPEHVFHHEVVPGWNVLLCPECNGQLVENEEYRRRLLGDDR</sequence>
<gene>
    <name evidence="1" type="ORF">FB554_1352</name>
</gene>
<dbReference type="EMBL" id="VFOK01000001">
    <property type="protein sequence ID" value="TQL33214.1"/>
    <property type="molecule type" value="Genomic_DNA"/>
</dbReference>
<evidence type="ECO:0000313" key="1">
    <source>
        <dbReference type="EMBL" id="TQL33214.1"/>
    </source>
</evidence>
<accession>A0A542XBR0</accession>
<protein>
    <submittedName>
        <fullName evidence="1">Uncharacterized protein</fullName>
    </submittedName>
</protein>
<proteinExistence type="predicted"/>
<organism evidence="1 2">
    <name type="scientific">Barrientosiimonas humi</name>
    <dbReference type="NCBI Taxonomy" id="999931"/>
    <lineage>
        <taxon>Bacteria</taxon>
        <taxon>Bacillati</taxon>
        <taxon>Actinomycetota</taxon>
        <taxon>Actinomycetes</taxon>
        <taxon>Micrococcales</taxon>
        <taxon>Dermacoccaceae</taxon>
        <taxon>Barrientosiimonas</taxon>
    </lineage>
</organism>
<reference evidence="1 2" key="1">
    <citation type="submission" date="2019-06" db="EMBL/GenBank/DDBJ databases">
        <title>Sequencing the genomes of 1000 actinobacteria strains.</title>
        <authorList>
            <person name="Klenk H.-P."/>
        </authorList>
    </citation>
    <scope>NUCLEOTIDE SEQUENCE [LARGE SCALE GENOMIC DNA]</scope>
    <source>
        <strain evidence="1 2">DSM 24617</strain>
    </source>
</reference>
<name>A0A542XBR0_9MICO</name>
<evidence type="ECO:0000313" key="2">
    <source>
        <dbReference type="Proteomes" id="UP000318336"/>
    </source>
</evidence>